<dbReference type="OrthoDB" id="9801056at2"/>
<name>A0A4Q1HL64_9BURK</name>
<dbReference type="EMBL" id="PYAL01000002">
    <property type="protein sequence ID" value="RXN91181.1"/>
    <property type="molecule type" value="Genomic_DNA"/>
</dbReference>
<feature type="domain" description="NAD-dependent epimerase/dehydratase" evidence="1">
    <location>
        <begin position="6"/>
        <end position="205"/>
    </location>
</feature>
<protein>
    <submittedName>
        <fullName evidence="2">Nucleoside-diphosphate sugar epimerase</fullName>
    </submittedName>
</protein>
<organism evidence="2 3">
    <name type="scientific">Achromobacter aloeverae</name>
    <dbReference type="NCBI Taxonomy" id="1750518"/>
    <lineage>
        <taxon>Bacteria</taxon>
        <taxon>Pseudomonadati</taxon>
        <taxon>Pseudomonadota</taxon>
        <taxon>Betaproteobacteria</taxon>
        <taxon>Burkholderiales</taxon>
        <taxon>Alcaligenaceae</taxon>
        <taxon>Achromobacter</taxon>
    </lineage>
</organism>
<evidence type="ECO:0000313" key="3">
    <source>
        <dbReference type="Proteomes" id="UP000290849"/>
    </source>
</evidence>
<dbReference type="GO" id="GO:0004029">
    <property type="term" value="F:aldehyde dehydrogenase (NAD+) activity"/>
    <property type="evidence" value="ECO:0007669"/>
    <property type="project" value="TreeGrafter"/>
</dbReference>
<dbReference type="InterPro" id="IPR001509">
    <property type="entry name" value="Epimerase_deHydtase"/>
</dbReference>
<reference evidence="2 3" key="1">
    <citation type="journal article" date="2017" name="Int. J. Syst. Evol. Microbiol.">
        <title>Achromobacter aloeverae sp. nov., isolated from the root of Aloe vera (L.) Burm.f.</title>
        <authorList>
            <person name="Kuncharoen N."/>
            <person name="Muramatsu Y."/>
            <person name="Shibata C."/>
            <person name="Kamakura Y."/>
            <person name="Nakagawa Y."/>
            <person name="Tanasupawat S."/>
        </authorList>
    </citation>
    <scope>NUCLEOTIDE SEQUENCE [LARGE SCALE GENOMIC DNA]</scope>
    <source>
        <strain evidence="2 3">AVA-1</strain>
    </source>
</reference>
<dbReference type="Pfam" id="PF01370">
    <property type="entry name" value="Epimerase"/>
    <property type="match status" value="1"/>
</dbReference>
<dbReference type="PANTHER" id="PTHR48079">
    <property type="entry name" value="PROTEIN YEEZ"/>
    <property type="match status" value="1"/>
</dbReference>
<evidence type="ECO:0000313" key="2">
    <source>
        <dbReference type="EMBL" id="RXN91181.1"/>
    </source>
</evidence>
<evidence type="ECO:0000259" key="1">
    <source>
        <dbReference type="Pfam" id="PF01370"/>
    </source>
</evidence>
<dbReference type="PANTHER" id="PTHR48079:SF6">
    <property type="entry name" value="NAD(P)-BINDING DOMAIN-CONTAINING PROTEIN-RELATED"/>
    <property type="match status" value="1"/>
</dbReference>
<keyword evidence="3" id="KW-1185">Reference proteome</keyword>
<dbReference type="SUPFAM" id="SSF51735">
    <property type="entry name" value="NAD(P)-binding Rossmann-fold domains"/>
    <property type="match status" value="1"/>
</dbReference>
<dbReference type="AlphaFoldDB" id="A0A4Q1HL64"/>
<accession>A0A4Q1HL64</accession>
<dbReference type="Proteomes" id="UP000290849">
    <property type="component" value="Unassembled WGS sequence"/>
</dbReference>
<dbReference type="Gene3D" id="3.40.50.720">
    <property type="entry name" value="NAD(P)-binding Rossmann-like Domain"/>
    <property type="match status" value="1"/>
</dbReference>
<dbReference type="GO" id="GO:0005737">
    <property type="term" value="C:cytoplasm"/>
    <property type="evidence" value="ECO:0007669"/>
    <property type="project" value="TreeGrafter"/>
</dbReference>
<proteinExistence type="predicted"/>
<dbReference type="InterPro" id="IPR051783">
    <property type="entry name" value="NAD(P)-dependent_oxidoreduct"/>
</dbReference>
<dbReference type="InterPro" id="IPR036291">
    <property type="entry name" value="NAD(P)-bd_dom_sf"/>
</dbReference>
<gene>
    <name evidence="2" type="ORF">C7R54_08330</name>
</gene>
<comment type="caution">
    <text evidence="2">The sequence shown here is derived from an EMBL/GenBank/DDBJ whole genome shotgun (WGS) entry which is preliminary data.</text>
</comment>
<dbReference type="RefSeq" id="WP_129149733.1">
    <property type="nucleotide sequence ID" value="NZ_JBHSDO010000013.1"/>
</dbReference>
<sequence>MALPTLARHFVAEGRRVRGLARSDRAEAALKAASIQPIRGDLDAGLAPITAAAQLADVTIYAAQVAFYREPAVIRTLCDALAGRGKTLIFLSGSGVFMQRTGGAWSSDSFAEDDPFVPEPLALPRVKAEGIVRASAAQGMRSMVIRPPMIWGPGDNGPVASVYRSVALTGAACYIGSGLATYSNVHSADLARLFSLAIARGQAGALYHAVAGEIPYRWIAEAVAHDLGVKTRSLTVDEAAQVFGTFGALIQSASSRSRDPRTRTELGWKPFQLDLLSEVGEPRLRALADPQFNQGANS</sequence>